<dbReference type="Gene3D" id="3.60.15.10">
    <property type="entry name" value="Ribonuclease Z/Hydroxyacylglutathione hydrolase-like"/>
    <property type="match status" value="1"/>
</dbReference>
<dbReference type="InterPro" id="IPR001279">
    <property type="entry name" value="Metallo-B-lactamas"/>
</dbReference>
<evidence type="ECO:0000313" key="2">
    <source>
        <dbReference type="EMBL" id="KAJ8599493.1"/>
    </source>
</evidence>
<dbReference type="SMART" id="SM00849">
    <property type="entry name" value="Lactamase_B"/>
    <property type="match status" value="1"/>
</dbReference>
<reference evidence="2" key="1">
    <citation type="submission" date="2023-01" db="EMBL/GenBank/DDBJ databases">
        <title>Metagenome sequencing of chrysophaentin producing Chrysophaeum taylorii.</title>
        <authorList>
            <person name="Davison J."/>
            <person name="Bewley C."/>
        </authorList>
    </citation>
    <scope>NUCLEOTIDE SEQUENCE</scope>
    <source>
        <strain evidence="2">NIES-1699</strain>
    </source>
</reference>
<name>A0AAD7U7E3_9STRA</name>
<evidence type="ECO:0000313" key="3">
    <source>
        <dbReference type="Proteomes" id="UP001230188"/>
    </source>
</evidence>
<dbReference type="EMBL" id="JAQMWT010000557">
    <property type="protein sequence ID" value="KAJ8599493.1"/>
    <property type="molecule type" value="Genomic_DNA"/>
</dbReference>
<evidence type="ECO:0000259" key="1">
    <source>
        <dbReference type="SMART" id="SM00849"/>
    </source>
</evidence>
<dbReference type="AlphaFoldDB" id="A0AAD7U7E3"/>
<organism evidence="2 3">
    <name type="scientific">Chrysophaeum taylorii</name>
    <dbReference type="NCBI Taxonomy" id="2483200"/>
    <lineage>
        <taxon>Eukaryota</taxon>
        <taxon>Sar</taxon>
        <taxon>Stramenopiles</taxon>
        <taxon>Ochrophyta</taxon>
        <taxon>Pelagophyceae</taxon>
        <taxon>Pelagomonadales</taxon>
        <taxon>Pelagomonadaceae</taxon>
        <taxon>Chrysophaeum</taxon>
    </lineage>
</organism>
<dbReference type="Proteomes" id="UP001230188">
    <property type="component" value="Unassembled WGS sequence"/>
</dbReference>
<proteinExistence type="predicted"/>
<accession>A0AAD7U7E3</accession>
<feature type="domain" description="Metallo-beta-lactamase" evidence="1">
    <location>
        <begin position="82"/>
        <end position="283"/>
    </location>
</feature>
<dbReference type="Pfam" id="PF00753">
    <property type="entry name" value="Lactamase_B"/>
    <property type="match status" value="1"/>
</dbReference>
<keyword evidence="3" id="KW-1185">Reference proteome</keyword>
<dbReference type="SUPFAM" id="SSF56281">
    <property type="entry name" value="Metallo-hydrolase/oxidoreductase"/>
    <property type="match status" value="1"/>
</dbReference>
<comment type="caution">
    <text evidence="2">The sequence shown here is derived from an EMBL/GenBank/DDBJ whole genome shotgun (WGS) entry which is preliminary data.</text>
</comment>
<protein>
    <recommendedName>
        <fullName evidence="1">Metallo-beta-lactamase domain-containing protein</fullName>
    </recommendedName>
</protein>
<sequence length="372" mass="40110">MRLVIAIANVVAATNRACKDVGSPLTDLVPALPFQFWPPNGSTFVTKSLGSGSYAIVTAQYQTMIDEETPVTGLENGYPITTTSGGIIVTDKGVVVIEAFINRFLACQVLDLIEDLDPKKQKIKYVAITNFHGDHAFGTDVFDRGGITYVLHKNTYDYLTGSGLQTEIALLEDSLGFGRNTGIRTAAQEAVYDPAITISNESGSFTLDGRTIETLYFGYMQSFGDQLIWDPTSRSLWCGNMILGPYKIPINFDGGVDLAIDSYGRFRDWLDATGPPMNVVPGHGFPIDYDTVLATVDLSIDYLIAVLAAAEDAAANNFTVPQLCATYPLPVILNSTDPLLSLAGIHNINLINAFLEASGQDVSASVNFCPPP</sequence>
<gene>
    <name evidence="2" type="ORF">CTAYLR_007314</name>
</gene>
<dbReference type="InterPro" id="IPR036866">
    <property type="entry name" value="RibonucZ/Hydroxyglut_hydro"/>
</dbReference>